<evidence type="ECO:0000313" key="5">
    <source>
        <dbReference type="Proteomes" id="UP001501777"/>
    </source>
</evidence>
<dbReference type="InterPro" id="IPR016032">
    <property type="entry name" value="Sig_transdc_resp-reg_C-effctor"/>
</dbReference>
<feature type="DNA-binding region" description="OmpR/PhoB-type" evidence="2">
    <location>
        <begin position="1"/>
        <end position="70"/>
    </location>
</feature>
<feature type="domain" description="OmpR/PhoB-type" evidence="3">
    <location>
        <begin position="1"/>
        <end position="70"/>
    </location>
</feature>
<comment type="caution">
    <text evidence="4">The sequence shown here is derived from an EMBL/GenBank/DDBJ whole genome shotgun (WGS) entry which is preliminary data.</text>
</comment>
<dbReference type="EMBL" id="BAAASG010000005">
    <property type="protein sequence ID" value="GAA2481352.1"/>
    <property type="molecule type" value="Genomic_DNA"/>
</dbReference>
<evidence type="ECO:0000259" key="3">
    <source>
        <dbReference type="PROSITE" id="PS51755"/>
    </source>
</evidence>
<organism evidence="4 5">
    <name type="scientific">Streptomyces longisporus</name>
    <dbReference type="NCBI Taxonomy" id="1948"/>
    <lineage>
        <taxon>Bacteria</taxon>
        <taxon>Bacillati</taxon>
        <taxon>Actinomycetota</taxon>
        <taxon>Actinomycetes</taxon>
        <taxon>Kitasatosporales</taxon>
        <taxon>Streptomycetaceae</taxon>
        <taxon>Streptomyces</taxon>
    </lineage>
</organism>
<evidence type="ECO:0000256" key="2">
    <source>
        <dbReference type="PROSITE-ProRule" id="PRU01091"/>
    </source>
</evidence>
<dbReference type="InterPro" id="IPR036388">
    <property type="entry name" value="WH-like_DNA-bd_sf"/>
</dbReference>
<dbReference type="Pfam" id="PF00486">
    <property type="entry name" value="Trans_reg_C"/>
    <property type="match status" value="1"/>
</dbReference>
<protein>
    <recommendedName>
        <fullName evidence="3">OmpR/PhoB-type domain-containing protein</fullName>
    </recommendedName>
</protein>
<gene>
    <name evidence="4" type="ORF">GCM10010276_17740</name>
</gene>
<dbReference type="Gene3D" id="1.10.10.10">
    <property type="entry name" value="Winged helix-like DNA-binding domain superfamily/Winged helix DNA-binding domain"/>
    <property type="match status" value="1"/>
</dbReference>
<accession>A0ABP5YHI1</accession>
<keyword evidence="5" id="KW-1185">Reference proteome</keyword>
<dbReference type="PROSITE" id="PS51755">
    <property type="entry name" value="OMPR_PHOB"/>
    <property type="match status" value="1"/>
</dbReference>
<proteinExistence type="predicted"/>
<keyword evidence="1 2" id="KW-0238">DNA-binding</keyword>
<dbReference type="Proteomes" id="UP001501777">
    <property type="component" value="Unassembled WGS sequence"/>
</dbReference>
<sequence length="70" mass="7713">MAPAGRSSAQRLAVSDVPLPRRGRAQRCERCVKAGPLDVHVKRLRAEIEPDPGASRYLVTVRGLGYKFEP</sequence>
<dbReference type="InterPro" id="IPR001867">
    <property type="entry name" value="OmpR/PhoB-type_DNA-bd"/>
</dbReference>
<dbReference type="SUPFAM" id="SSF46894">
    <property type="entry name" value="C-terminal effector domain of the bipartite response regulators"/>
    <property type="match status" value="1"/>
</dbReference>
<reference evidence="5" key="1">
    <citation type="journal article" date="2019" name="Int. J. Syst. Evol. Microbiol.">
        <title>The Global Catalogue of Microorganisms (GCM) 10K type strain sequencing project: providing services to taxonomists for standard genome sequencing and annotation.</title>
        <authorList>
            <consortium name="The Broad Institute Genomics Platform"/>
            <consortium name="The Broad Institute Genome Sequencing Center for Infectious Disease"/>
            <person name="Wu L."/>
            <person name="Ma J."/>
        </authorList>
    </citation>
    <scope>NUCLEOTIDE SEQUENCE [LARGE SCALE GENOMIC DNA]</scope>
    <source>
        <strain evidence="5">JCM 4395</strain>
    </source>
</reference>
<name>A0ABP5YHI1_STRLO</name>
<evidence type="ECO:0000313" key="4">
    <source>
        <dbReference type="EMBL" id="GAA2481352.1"/>
    </source>
</evidence>
<evidence type="ECO:0000256" key="1">
    <source>
        <dbReference type="ARBA" id="ARBA00023125"/>
    </source>
</evidence>